<evidence type="ECO:0000313" key="12">
    <source>
        <dbReference type="Proteomes" id="UP000236544"/>
    </source>
</evidence>
<accession>A0A0P1L2A8</accession>
<dbReference type="InterPro" id="IPR051376">
    <property type="entry name" value="CWC25_splicing_factor"/>
</dbReference>
<dbReference type="Proteomes" id="UP000236544">
    <property type="component" value="Unassembled WGS sequence"/>
</dbReference>
<dbReference type="GO" id="GO:0005684">
    <property type="term" value="C:U2-type spliceosomal complex"/>
    <property type="evidence" value="ECO:0007669"/>
    <property type="project" value="TreeGrafter"/>
</dbReference>
<dbReference type="OrthoDB" id="21123at2759"/>
<keyword evidence="5" id="KW-0747">Spliceosome</keyword>
<dbReference type="EMBL" id="LN890572">
    <property type="protein sequence ID" value="CUS24364.1"/>
    <property type="molecule type" value="Genomic_DNA"/>
</dbReference>
<evidence type="ECO:0000256" key="5">
    <source>
        <dbReference type="ARBA" id="ARBA00022728"/>
    </source>
</evidence>
<keyword evidence="8" id="KW-0539">Nucleus</keyword>
<protein>
    <recommendedName>
        <fullName evidence="3">Pre-mRNA-splicing factor CWC25</fullName>
    </recommendedName>
</protein>
<evidence type="ECO:0000313" key="11">
    <source>
        <dbReference type="EMBL" id="CUS24364.1"/>
    </source>
</evidence>
<dbReference type="Pfam" id="PF10197">
    <property type="entry name" value="Cir_N"/>
    <property type="match status" value="1"/>
</dbReference>
<feature type="compositionally biased region" description="Basic and acidic residues" evidence="9">
    <location>
        <begin position="124"/>
        <end position="138"/>
    </location>
</feature>
<dbReference type="PANTHER" id="PTHR16196:SF0">
    <property type="entry name" value="PRE-MRNA-SPLICING FACTOR CWC25 HOMOLOG"/>
    <property type="match status" value="1"/>
</dbReference>
<evidence type="ECO:0000256" key="6">
    <source>
        <dbReference type="ARBA" id="ARBA00023054"/>
    </source>
</evidence>
<feature type="compositionally biased region" description="Basic and acidic residues" evidence="9">
    <location>
        <begin position="190"/>
        <end position="205"/>
    </location>
</feature>
<evidence type="ECO:0000256" key="3">
    <source>
        <dbReference type="ARBA" id="ARBA00020646"/>
    </source>
</evidence>
<name>A0A0P1L2A8_9SACH</name>
<proteinExistence type="inferred from homology"/>
<dbReference type="Pfam" id="PF12542">
    <property type="entry name" value="CWC25"/>
    <property type="match status" value="1"/>
</dbReference>
<dbReference type="InterPro" id="IPR019339">
    <property type="entry name" value="CIR_N_dom"/>
</dbReference>
<sequence>MGTGDLNLLKSWNPHLLKNRKKVWETEQQLLEEQRKFKERQIEIDKERQLDDLTSLTRTGAKHQKKNGMDWMYNDPAATNEQNTDFLLGKKRIDAATLKKNDKPQPQKKNRHFDTSNKGIHSFLDNKRPIESADLSRDDPLAAFQKAQQLRMKTKQPDGFQKVQKTQHKVPKTDIKNKQTIPHALSRQTPHYEKNPRSKTFDMDY</sequence>
<evidence type="ECO:0000256" key="8">
    <source>
        <dbReference type="ARBA" id="ARBA00023242"/>
    </source>
</evidence>
<keyword evidence="6" id="KW-0175">Coiled coil</keyword>
<comment type="subcellular location">
    <subcellularLocation>
        <location evidence="1">Nucleus</location>
    </subcellularLocation>
</comment>
<evidence type="ECO:0000256" key="2">
    <source>
        <dbReference type="ARBA" id="ARBA00006695"/>
    </source>
</evidence>
<feature type="domain" description="CBF1-interacting co-repressor CIR N-terminal" evidence="10">
    <location>
        <begin position="11"/>
        <end position="47"/>
    </location>
</feature>
<reference evidence="12" key="1">
    <citation type="submission" date="2015-10" db="EMBL/GenBank/DDBJ databases">
        <authorList>
            <person name="Devillers H."/>
        </authorList>
    </citation>
    <scope>NUCLEOTIDE SEQUENCE [LARGE SCALE GENOMIC DNA]</scope>
</reference>
<feature type="compositionally biased region" description="Basic and acidic residues" evidence="9">
    <location>
        <begin position="96"/>
        <end position="105"/>
    </location>
</feature>
<dbReference type="SMART" id="SM01083">
    <property type="entry name" value="Cir_N"/>
    <property type="match status" value="1"/>
</dbReference>
<keyword evidence="4" id="KW-0507">mRNA processing</keyword>
<evidence type="ECO:0000256" key="7">
    <source>
        <dbReference type="ARBA" id="ARBA00023187"/>
    </source>
</evidence>
<keyword evidence="12" id="KW-1185">Reference proteome</keyword>
<dbReference type="PANTHER" id="PTHR16196">
    <property type="entry name" value="CELL CYCLE CONTROL PROTEIN CWF25"/>
    <property type="match status" value="1"/>
</dbReference>
<evidence type="ECO:0000256" key="1">
    <source>
        <dbReference type="ARBA" id="ARBA00004123"/>
    </source>
</evidence>
<gene>
    <name evidence="11" type="ORF">LAQU0_S15e02828g</name>
</gene>
<evidence type="ECO:0000256" key="9">
    <source>
        <dbReference type="SAM" id="MobiDB-lite"/>
    </source>
</evidence>
<evidence type="ECO:0000256" key="4">
    <source>
        <dbReference type="ARBA" id="ARBA00022664"/>
    </source>
</evidence>
<comment type="similarity">
    <text evidence="2">Belongs to the CWC25 family.</text>
</comment>
<evidence type="ECO:0000259" key="10">
    <source>
        <dbReference type="SMART" id="SM01083"/>
    </source>
</evidence>
<feature type="region of interest" description="Disordered" evidence="9">
    <location>
        <begin position="96"/>
        <end position="138"/>
    </location>
</feature>
<dbReference type="GO" id="GO:0000398">
    <property type="term" value="P:mRNA splicing, via spliceosome"/>
    <property type="evidence" value="ECO:0007669"/>
    <property type="project" value="TreeGrafter"/>
</dbReference>
<organism evidence="11 12">
    <name type="scientific">Lachancea quebecensis</name>
    <dbReference type="NCBI Taxonomy" id="1654605"/>
    <lineage>
        <taxon>Eukaryota</taxon>
        <taxon>Fungi</taxon>
        <taxon>Dikarya</taxon>
        <taxon>Ascomycota</taxon>
        <taxon>Saccharomycotina</taxon>
        <taxon>Saccharomycetes</taxon>
        <taxon>Saccharomycetales</taxon>
        <taxon>Saccharomycetaceae</taxon>
        <taxon>Lachancea</taxon>
    </lineage>
</organism>
<feature type="region of interest" description="Disordered" evidence="9">
    <location>
        <begin position="153"/>
        <end position="205"/>
    </location>
</feature>
<dbReference type="AlphaFoldDB" id="A0A0P1L2A8"/>
<keyword evidence="7" id="KW-0508">mRNA splicing</keyword>
<dbReference type="InterPro" id="IPR022209">
    <property type="entry name" value="CWC25"/>
</dbReference>